<dbReference type="PANTHER" id="PTHR43397">
    <property type="entry name" value="ERGOTHIONEINE BIOSYNTHESIS PROTEIN 1"/>
    <property type="match status" value="1"/>
</dbReference>
<dbReference type="InterPro" id="IPR029063">
    <property type="entry name" value="SAM-dependent_MTases_sf"/>
</dbReference>
<dbReference type="PANTHER" id="PTHR43397:SF1">
    <property type="entry name" value="ERGOTHIONEINE BIOSYNTHESIS PROTEIN 1"/>
    <property type="match status" value="1"/>
</dbReference>
<sequence length="320" mass="37130">MTKKESFQLEFEQHVTEGLKAFPKFLSSKYIYDDRGDELFQQIMALPEYYLTNAEYNIVDQYKADLRMLFENNKGFDLIELGAGDGKKTKVLLKELHENGTNFTYIPIDISQHAIDDLASSIKGTWPNMDVQGEQGTYFNVLKELAKYNQRPKAIIVLGSNIGNLSHDEAINFLKQIQEIMSPEDVLFMGFDQKKDPLTIQNAYADTTGVTQEFNRNLLHRLNKEMQADFNVDQFEHWEAYDPETGTAKSYLLATEACDVHIKKLDLKVSFNKWETIHTEISQKYDDQIVEWLANQSGLKITQIFEDNKKLFKNYLFKKN</sequence>
<protein>
    <submittedName>
        <fullName evidence="4">Dimethylhistidine N-methyltransferase</fullName>
    </submittedName>
</protein>
<organism evidence="4 5">
    <name type="scientific">Nonlabens xylanidelens</name>
    <dbReference type="NCBI Taxonomy" id="191564"/>
    <lineage>
        <taxon>Bacteria</taxon>
        <taxon>Pseudomonadati</taxon>
        <taxon>Bacteroidota</taxon>
        <taxon>Flavobacteriia</taxon>
        <taxon>Flavobacteriales</taxon>
        <taxon>Flavobacteriaceae</taxon>
        <taxon>Nonlabens</taxon>
    </lineage>
</organism>
<evidence type="ECO:0000256" key="2">
    <source>
        <dbReference type="ARBA" id="ARBA00022679"/>
    </source>
</evidence>
<feature type="domain" description="Histidine-specific methyltransferase SAM-dependent" evidence="3">
    <location>
        <begin position="11"/>
        <end position="318"/>
    </location>
</feature>
<dbReference type="GO" id="GO:0008168">
    <property type="term" value="F:methyltransferase activity"/>
    <property type="evidence" value="ECO:0007669"/>
    <property type="project" value="UniProtKB-KW"/>
</dbReference>
<dbReference type="GO" id="GO:0032259">
    <property type="term" value="P:methylation"/>
    <property type="evidence" value="ECO:0007669"/>
    <property type="project" value="UniProtKB-KW"/>
</dbReference>
<evidence type="ECO:0000313" key="5">
    <source>
        <dbReference type="Proteomes" id="UP000239002"/>
    </source>
</evidence>
<name>A0A2S6IPZ8_9FLAO</name>
<comment type="caution">
    <text evidence="4">The sequence shown here is derived from an EMBL/GenBank/DDBJ whole genome shotgun (WGS) entry which is preliminary data.</text>
</comment>
<reference evidence="4 5" key="1">
    <citation type="submission" date="2018-02" db="EMBL/GenBank/DDBJ databases">
        <title>Genomic Encyclopedia of Archaeal and Bacterial Type Strains, Phase II (KMG-II): from individual species to whole genera.</title>
        <authorList>
            <person name="Goeker M."/>
        </authorList>
    </citation>
    <scope>NUCLEOTIDE SEQUENCE [LARGE SCALE GENOMIC DNA]</scope>
    <source>
        <strain evidence="4 5">DSM 16809</strain>
    </source>
</reference>
<evidence type="ECO:0000259" key="3">
    <source>
        <dbReference type="Pfam" id="PF10017"/>
    </source>
</evidence>
<dbReference type="Pfam" id="PF10017">
    <property type="entry name" value="Methyltransf_33"/>
    <property type="match status" value="1"/>
</dbReference>
<gene>
    <name evidence="4" type="ORF">LY01_00094</name>
</gene>
<dbReference type="AlphaFoldDB" id="A0A2S6IPZ8"/>
<dbReference type="InterPro" id="IPR019257">
    <property type="entry name" value="MeTrfase_dom"/>
</dbReference>
<dbReference type="OrthoDB" id="5289726at2"/>
<dbReference type="SUPFAM" id="SSF53335">
    <property type="entry name" value="S-adenosyl-L-methionine-dependent methyltransferases"/>
    <property type="match status" value="1"/>
</dbReference>
<evidence type="ECO:0000313" key="4">
    <source>
        <dbReference type="EMBL" id="PPK96278.1"/>
    </source>
</evidence>
<dbReference type="PIRSF" id="PIRSF018005">
    <property type="entry name" value="UCP018005"/>
    <property type="match status" value="1"/>
</dbReference>
<dbReference type="RefSeq" id="WP_104513854.1">
    <property type="nucleotide sequence ID" value="NZ_MQVW01000022.1"/>
</dbReference>
<keyword evidence="1 4" id="KW-0489">Methyltransferase</keyword>
<keyword evidence="2 4" id="KW-0808">Transferase</keyword>
<keyword evidence="5" id="KW-1185">Reference proteome</keyword>
<dbReference type="InterPro" id="IPR051128">
    <property type="entry name" value="EgtD_Methyltrsf_superfamily"/>
</dbReference>
<dbReference type="EMBL" id="PTJE01000001">
    <property type="protein sequence ID" value="PPK96278.1"/>
    <property type="molecule type" value="Genomic_DNA"/>
</dbReference>
<dbReference type="Gene3D" id="3.40.50.150">
    <property type="entry name" value="Vaccinia Virus protein VP39"/>
    <property type="match status" value="1"/>
</dbReference>
<proteinExistence type="predicted"/>
<accession>A0A2S6IPZ8</accession>
<dbReference type="Proteomes" id="UP000239002">
    <property type="component" value="Unassembled WGS sequence"/>
</dbReference>
<evidence type="ECO:0000256" key="1">
    <source>
        <dbReference type="ARBA" id="ARBA00022603"/>
    </source>
</evidence>
<dbReference type="InterPro" id="IPR017804">
    <property type="entry name" value="MeTrfase_EgtD-like"/>
</dbReference>